<keyword evidence="3" id="KW-1185">Reference proteome</keyword>
<dbReference type="PANTHER" id="PTHR34351">
    <property type="entry name" value="SLR1927 PROTEIN-RELATED"/>
    <property type="match status" value="1"/>
</dbReference>
<evidence type="ECO:0000259" key="1">
    <source>
        <dbReference type="Pfam" id="PF01882"/>
    </source>
</evidence>
<dbReference type="AlphaFoldDB" id="A0A0P9CL06"/>
<proteinExistence type="predicted"/>
<dbReference type="PATRIC" id="fig|471514.4.peg.2010"/>
<name>A0A0P9CL06_9BACL</name>
<organism evidence="2 3">
    <name type="scientific">Alicyclobacillus ferrooxydans</name>
    <dbReference type="NCBI Taxonomy" id="471514"/>
    <lineage>
        <taxon>Bacteria</taxon>
        <taxon>Bacillati</taxon>
        <taxon>Bacillota</taxon>
        <taxon>Bacilli</taxon>
        <taxon>Bacillales</taxon>
        <taxon>Alicyclobacillaceae</taxon>
        <taxon>Alicyclobacillus</taxon>
    </lineage>
</organism>
<sequence>MLYFPLILALVVWFWPAIWFRVVHSRIEVDVTLAKNALEIGEPVLIHVRVLNRSWLPCPNVSLSLELPVGLSAEANRKVYGITRSTFLLMRQEVTFDVHCYGWSRGLQDLHHREVVLRLNEGFGLKELFVRREIHGAVIVFPERLSGSQSTQAMRDLNGEIERVRWLLPDEVLLRGIRSYAPGDAFKHIAWQASARTGSWMTKQFSSSTDISVGIILDGQFISPHWLGTKTELFDELCAVLRVFTEENERDRVPMYFASNAIHPGSSKKQWYGRQHAGAIKYITGAMLPYTNGDFEGMFKQCLAYMPKDAPLVIFTAFLTEAQGSLLARVAKERHLYVVAPANATLPALGGVQRSLFTSHSDDTLRSAAGAAISPNGEWFHQQREVTGV</sequence>
<dbReference type="RefSeq" id="WP_054969218.1">
    <property type="nucleotide sequence ID" value="NZ_LJCO01000046.1"/>
</dbReference>
<dbReference type="Proteomes" id="UP000050482">
    <property type="component" value="Unassembled WGS sequence"/>
</dbReference>
<feature type="domain" description="DUF58" evidence="1">
    <location>
        <begin position="177"/>
        <end position="353"/>
    </location>
</feature>
<evidence type="ECO:0000313" key="3">
    <source>
        <dbReference type="Proteomes" id="UP000050482"/>
    </source>
</evidence>
<protein>
    <recommendedName>
        <fullName evidence="1">DUF58 domain-containing protein</fullName>
    </recommendedName>
</protein>
<dbReference type="InterPro" id="IPR002881">
    <property type="entry name" value="DUF58"/>
</dbReference>
<dbReference type="Pfam" id="PF01882">
    <property type="entry name" value="DUF58"/>
    <property type="match status" value="1"/>
</dbReference>
<evidence type="ECO:0000313" key="2">
    <source>
        <dbReference type="EMBL" id="KPV43694.1"/>
    </source>
</evidence>
<gene>
    <name evidence="2" type="ORF">AN477_11030</name>
</gene>
<accession>A0A0P9CL06</accession>
<dbReference type="EMBL" id="LJCO01000046">
    <property type="protein sequence ID" value="KPV43694.1"/>
    <property type="molecule type" value="Genomic_DNA"/>
</dbReference>
<dbReference type="STRING" id="471514.AN477_11030"/>
<comment type="caution">
    <text evidence="2">The sequence shown here is derived from an EMBL/GenBank/DDBJ whole genome shotgun (WGS) entry which is preliminary data.</text>
</comment>
<dbReference type="PANTHER" id="PTHR34351:SF2">
    <property type="entry name" value="DUF58 DOMAIN-CONTAINING PROTEIN"/>
    <property type="match status" value="1"/>
</dbReference>
<reference evidence="2 3" key="1">
    <citation type="submission" date="2015-09" db="EMBL/GenBank/DDBJ databases">
        <title>Draft genome sequence of Alicyclobacillus ferrooxydans DSM 22381.</title>
        <authorList>
            <person name="Hemp J."/>
        </authorList>
    </citation>
    <scope>NUCLEOTIDE SEQUENCE [LARGE SCALE GENOMIC DNA]</scope>
    <source>
        <strain evidence="2 3">TC-34</strain>
    </source>
</reference>